<dbReference type="GO" id="GO:0003700">
    <property type="term" value="F:DNA-binding transcription factor activity"/>
    <property type="evidence" value="ECO:0007669"/>
    <property type="project" value="InterPro"/>
</dbReference>
<gene>
    <name evidence="5" type="ORF">C1I91_14670</name>
</gene>
<evidence type="ECO:0000256" key="2">
    <source>
        <dbReference type="ARBA" id="ARBA00023125"/>
    </source>
</evidence>
<proteinExistence type="predicted"/>
<dbReference type="InterPro" id="IPR001845">
    <property type="entry name" value="HTH_ArsR_DNA-bd_dom"/>
</dbReference>
<dbReference type="Gene3D" id="1.10.10.10">
    <property type="entry name" value="Winged helix-like DNA-binding domain superfamily/Winged helix DNA-binding domain"/>
    <property type="match status" value="1"/>
</dbReference>
<evidence type="ECO:0000313" key="5">
    <source>
        <dbReference type="EMBL" id="QAA32782.1"/>
    </source>
</evidence>
<accession>A0A3R5QUQ3</accession>
<evidence type="ECO:0000313" key="6">
    <source>
        <dbReference type="Proteomes" id="UP000286268"/>
    </source>
</evidence>
<dbReference type="RefSeq" id="WP_128213524.1">
    <property type="nucleotide sequence ID" value="NZ_CP025746.1"/>
</dbReference>
<dbReference type="PRINTS" id="PR00778">
    <property type="entry name" value="HTHARSR"/>
</dbReference>
<dbReference type="CDD" id="cd00090">
    <property type="entry name" value="HTH_ARSR"/>
    <property type="match status" value="1"/>
</dbReference>
<dbReference type="PANTHER" id="PTHR33154:SF18">
    <property type="entry name" value="ARSENICAL RESISTANCE OPERON REPRESSOR"/>
    <property type="match status" value="1"/>
</dbReference>
<protein>
    <submittedName>
        <fullName evidence="5">ArsR family transcriptional regulator</fullName>
    </submittedName>
</protein>
<dbReference type="InterPro" id="IPR036390">
    <property type="entry name" value="WH_DNA-bd_sf"/>
</dbReference>
<name>A0A3R5QUQ3_9CLOT</name>
<sequence>MNFDDLTINIIKALGHPVRYKIIKFLYESPKCVCKLNEEFQFSQANLSQHLRILKDASVLKSEKVGVETHYSLYSEEIKNIINAVENYVGIVIENAKR</sequence>
<dbReference type="GO" id="GO:0003677">
    <property type="term" value="F:DNA binding"/>
    <property type="evidence" value="ECO:0007669"/>
    <property type="project" value="UniProtKB-KW"/>
</dbReference>
<dbReference type="SUPFAM" id="SSF46785">
    <property type="entry name" value="Winged helix' DNA-binding domain"/>
    <property type="match status" value="1"/>
</dbReference>
<dbReference type="Pfam" id="PF01022">
    <property type="entry name" value="HTH_5"/>
    <property type="match status" value="1"/>
</dbReference>
<dbReference type="InterPro" id="IPR036388">
    <property type="entry name" value="WH-like_DNA-bd_sf"/>
</dbReference>
<dbReference type="Proteomes" id="UP000286268">
    <property type="component" value="Chromosome"/>
</dbReference>
<keyword evidence="2" id="KW-0238">DNA-binding</keyword>
<dbReference type="NCBIfam" id="NF033788">
    <property type="entry name" value="HTH_metalloreg"/>
    <property type="match status" value="1"/>
</dbReference>
<dbReference type="KEGG" id="cmah:C1I91_14670"/>
<dbReference type="EMBL" id="CP025746">
    <property type="protein sequence ID" value="QAA32782.1"/>
    <property type="molecule type" value="Genomic_DNA"/>
</dbReference>
<dbReference type="InterPro" id="IPR011991">
    <property type="entry name" value="ArsR-like_HTH"/>
</dbReference>
<keyword evidence="3" id="KW-0804">Transcription</keyword>
<dbReference type="InterPro" id="IPR051081">
    <property type="entry name" value="HTH_MetalResp_TranReg"/>
</dbReference>
<feature type="domain" description="HTH arsR-type" evidence="4">
    <location>
        <begin position="1"/>
        <end position="93"/>
    </location>
</feature>
<dbReference type="OrthoDB" id="9798835at2"/>
<dbReference type="AlphaFoldDB" id="A0A3R5QUQ3"/>
<organism evidence="5 6">
    <name type="scientific">Clostridium manihotivorum</name>
    <dbReference type="NCBI Taxonomy" id="2320868"/>
    <lineage>
        <taxon>Bacteria</taxon>
        <taxon>Bacillati</taxon>
        <taxon>Bacillota</taxon>
        <taxon>Clostridia</taxon>
        <taxon>Eubacteriales</taxon>
        <taxon>Clostridiaceae</taxon>
        <taxon>Clostridium</taxon>
    </lineage>
</organism>
<dbReference type="PROSITE" id="PS50987">
    <property type="entry name" value="HTH_ARSR_2"/>
    <property type="match status" value="1"/>
</dbReference>
<evidence type="ECO:0000256" key="1">
    <source>
        <dbReference type="ARBA" id="ARBA00023015"/>
    </source>
</evidence>
<evidence type="ECO:0000259" key="4">
    <source>
        <dbReference type="PROSITE" id="PS50987"/>
    </source>
</evidence>
<keyword evidence="1" id="KW-0805">Transcription regulation</keyword>
<reference evidence="5 6" key="1">
    <citation type="submission" date="2018-01" db="EMBL/GenBank/DDBJ databases">
        <title>Genome Sequencing and Assembly of Anaerobacter polyendosporus strain CT4.</title>
        <authorList>
            <person name="Tachaapaikoon C."/>
            <person name="Sutheeworapong S."/>
            <person name="Jenjaroenpun P."/>
            <person name="Wongsurawat T."/>
            <person name="Nookeaw I."/>
            <person name="Cheawchanlertfa P."/>
            <person name="Kosugi A."/>
            <person name="Cheevadhanarak S."/>
            <person name="Ratanakhanokchai K."/>
        </authorList>
    </citation>
    <scope>NUCLEOTIDE SEQUENCE [LARGE SCALE GENOMIC DNA]</scope>
    <source>
        <strain evidence="5 6">CT4</strain>
    </source>
</reference>
<keyword evidence="6" id="KW-1185">Reference proteome</keyword>
<dbReference type="SMART" id="SM00418">
    <property type="entry name" value="HTH_ARSR"/>
    <property type="match status" value="1"/>
</dbReference>
<evidence type="ECO:0000256" key="3">
    <source>
        <dbReference type="ARBA" id="ARBA00023163"/>
    </source>
</evidence>
<dbReference type="PANTHER" id="PTHR33154">
    <property type="entry name" value="TRANSCRIPTIONAL REGULATOR, ARSR FAMILY"/>
    <property type="match status" value="1"/>
</dbReference>